<dbReference type="Proteomes" id="UP000216451">
    <property type="component" value="Unassembled WGS sequence"/>
</dbReference>
<keyword evidence="3" id="KW-0997">Cell inner membrane</keyword>
<protein>
    <submittedName>
        <fullName evidence="7">Lauroyl acyltransferase</fullName>
    </submittedName>
</protein>
<comment type="subcellular location">
    <subcellularLocation>
        <location evidence="1">Cell inner membrane</location>
    </subcellularLocation>
</comment>
<organism evidence="7 8">
    <name type="scientific">Bifidobacterium aquikefiri</name>
    <dbReference type="NCBI Taxonomy" id="1653207"/>
    <lineage>
        <taxon>Bacteria</taxon>
        <taxon>Bacillati</taxon>
        <taxon>Actinomycetota</taxon>
        <taxon>Actinomycetes</taxon>
        <taxon>Bifidobacteriales</taxon>
        <taxon>Bifidobacteriaceae</taxon>
        <taxon>Bifidobacterium</taxon>
    </lineage>
</organism>
<comment type="caution">
    <text evidence="7">The sequence shown here is derived from an EMBL/GenBank/DDBJ whole genome shotgun (WGS) entry which is preliminary data.</text>
</comment>
<proteinExistence type="predicted"/>
<dbReference type="GO" id="GO:0016746">
    <property type="term" value="F:acyltransferase activity"/>
    <property type="evidence" value="ECO:0007669"/>
    <property type="project" value="UniProtKB-KW"/>
</dbReference>
<evidence type="ECO:0000313" key="7">
    <source>
        <dbReference type="EMBL" id="OZG66989.1"/>
    </source>
</evidence>
<keyword evidence="5" id="KW-0472">Membrane</keyword>
<dbReference type="OrthoDB" id="9803456at2"/>
<dbReference type="GO" id="GO:0005886">
    <property type="term" value="C:plasma membrane"/>
    <property type="evidence" value="ECO:0007669"/>
    <property type="project" value="UniProtKB-SubCell"/>
</dbReference>
<evidence type="ECO:0000256" key="5">
    <source>
        <dbReference type="ARBA" id="ARBA00023136"/>
    </source>
</evidence>
<dbReference type="GeneID" id="98295728"/>
<dbReference type="InterPro" id="IPR004960">
    <property type="entry name" value="LipA_acyltrans"/>
</dbReference>
<evidence type="ECO:0000313" key="8">
    <source>
        <dbReference type="Proteomes" id="UP000216451"/>
    </source>
</evidence>
<accession>A0A261G6D3</accession>
<gene>
    <name evidence="7" type="ORF">BAQU_1061</name>
</gene>
<dbReference type="RefSeq" id="WP_094693402.1">
    <property type="nucleotide sequence ID" value="NZ_CALENZ010000022.1"/>
</dbReference>
<keyword evidence="2" id="KW-1003">Cell membrane</keyword>
<keyword evidence="8" id="KW-1185">Reference proteome</keyword>
<dbReference type="NCBIfam" id="NF005919">
    <property type="entry name" value="PRK07920.1"/>
    <property type="match status" value="1"/>
</dbReference>
<evidence type="ECO:0000256" key="6">
    <source>
        <dbReference type="ARBA" id="ARBA00023315"/>
    </source>
</evidence>
<evidence type="ECO:0000256" key="1">
    <source>
        <dbReference type="ARBA" id="ARBA00004533"/>
    </source>
</evidence>
<name>A0A261G6D3_9BIFI</name>
<keyword evidence="4 7" id="KW-0808">Transferase</keyword>
<keyword evidence="6 7" id="KW-0012">Acyltransferase</keyword>
<dbReference type="PANTHER" id="PTHR30606">
    <property type="entry name" value="LIPID A BIOSYNTHESIS LAUROYL ACYLTRANSFERASE"/>
    <property type="match status" value="1"/>
</dbReference>
<reference evidence="7 8" key="1">
    <citation type="journal article" date="2017" name="BMC Genomics">
        <title>Comparative genomic and phylogenomic analyses of the Bifidobacteriaceae family.</title>
        <authorList>
            <person name="Lugli G.A."/>
            <person name="Milani C."/>
            <person name="Turroni F."/>
            <person name="Duranti S."/>
            <person name="Mancabelli L."/>
            <person name="Mangifesta M."/>
            <person name="Ferrario C."/>
            <person name="Modesto M."/>
            <person name="Mattarelli P."/>
            <person name="Jiri K."/>
            <person name="van Sinderen D."/>
            <person name="Ventura M."/>
        </authorList>
    </citation>
    <scope>NUCLEOTIDE SEQUENCE [LARGE SCALE GENOMIC DNA]</scope>
    <source>
        <strain evidence="7 8">LMG 28769</strain>
    </source>
</reference>
<sequence>MLNTALNLTFRYASHIPESLLRMVFRFVATLAWLFHMGGIVQLEQNLRRVLVHRDGKTTRIAIRRLSLLAMRSYFAYFAEAMTVGARTQEQLRARIRGEGNGFESICQQCLQGSAPLAMGHQGNWDYAGFWAHDAIAPVTTVAERLSNDELLKSFVSIRESLGMSILLTDENNLTERLVAVLKQPHTIVPLLADRDLGRHGEFVHAFGSIIRVAPGPARIALERRLPLYVVNMHREMLSGARRNKAGARFGYVCQISGPIDIEPFVHMPKEQAIHDLSQRWVDIWAQGIAEHPEDWHMLQPIFLEDLDMSRLHDVPENIRSMSVKSHRIHE</sequence>
<dbReference type="GO" id="GO:0009247">
    <property type="term" value="P:glycolipid biosynthetic process"/>
    <property type="evidence" value="ECO:0007669"/>
    <property type="project" value="UniProtKB-ARBA"/>
</dbReference>
<dbReference type="Pfam" id="PF03279">
    <property type="entry name" value="Lip_A_acyltrans"/>
    <property type="match status" value="1"/>
</dbReference>
<evidence type="ECO:0000256" key="2">
    <source>
        <dbReference type="ARBA" id="ARBA00022475"/>
    </source>
</evidence>
<evidence type="ECO:0000256" key="3">
    <source>
        <dbReference type="ARBA" id="ARBA00022519"/>
    </source>
</evidence>
<dbReference type="CDD" id="cd07984">
    <property type="entry name" value="LPLAT_LABLAT-like"/>
    <property type="match status" value="1"/>
</dbReference>
<evidence type="ECO:0000256" key="4">
    <source>
        <dbReference type="ARBA" id="ARBA00022679"/>
    </source>
</evidence>
<dbReference type="PANTHER" id="PTHR30606:SF10">
    <property type="entry name" value="PHOSPHATIDYLINOSITOL MANNOSIDE ACYLTRANSFERASE"/>
    <property type="match status" value="1"/>
</dbReference>
<dbReference type="EMBL" id="MWXA01000005">
    <property type="protein sequence ID" value="OZG66989.1"/>
    <property type="molecule type" value="Genomic_DNA"/>
</dbReference>
<dbReference type="AlphaFoldDB" id="A0A261G6D3"/>